<proteinExistence type="predicted"/>
<organism evidence="1 2">
    <name type="scientific">Jeotgalibacillus terrae</name>
    <dbReference type="NCBI Taxonomy" id="587735"/>
    <lineage>
        <taxon>Bacteria</taxon>
        <taxon>Bacillati</taxon>
        <taxon>Bacillota</taxon>
        <taxon>Bacilli</taxon>
        <taxon>Bacillales</taxon>
        <taxon>Caryophanaceae</taxon>
        <taxon>Jeotgalibacillus</taxon>
    </lineage>
</organism>
<comment type="caution">
    <text evidence="1">The sequence shown here is derived from an EMBL/GenBank/DDBJ whole genome shotgun (WGS) entry which is preliminary data.</text>
</comment>
<dbReference type="InterPro" id="IPR045721">
    <property type="entry name" value="DUF6075"/>
</dbReference>
<dbReference type="RefSeq" id="WP_204730773.1">
    <property type="nucleotide sequence ID" value="NZ_JAFBDK010000024.1"/>
</dbReference>
<dbReference type="Pfam" id="PF19552">
    <property type="entry name" value="DUF6075"/>
    <property type="match status" value="1"/>
</dbReference>
<sequence>MNFSFVNQDHQKKFQEIREAMPLYTRNNKEYLSVVFIMAGDEELYSKMAPYFDVQEGILSSVKMFEEQDFSTAFHVLARLAVHLFNHNETVEPLEFMSLDDQRMALAMNAILFRRYGLPSPYEEKEEKFYS</sequence>
<dbReference type="EMBL" id="JBHUPG010000020">
    <property type="protein sequence ID" value="MFD2912427.1"/>
    <property type="molecule type" value="Genomic_DNA"/>
</dbReference>
<accession>A0ABW5ZHW0</accession>
<evidence type="ECO:0000313" key="1">
    <source>
        <dbReference type="EMBL" id="MFD2912427.1"/>
    </source>
</evidence>
<reference evidence="2" key="1">
    <citation type="journal article" date="2019" name="Int. J. Syst. Evol. Microbiol.">
        <title>The Global Catalogue of Microorganisms (GCM) 10K type strain sequencing project: providing services to taxonomists for standard genome sequencing and annotation.</title>
        <authorList>
            <consortium name="The Broad Institute Genomics Platform"/>
            <consortium name="The Broad Institute Genome Sequencing Center for Infectious Disease"/>
            <person name="Wu L."/>
            <person name="Ma J."/>
        </authorList>
    </citation>
    <scope>NUCLEOTIDE SEQUENCE [LARGE SCALE GENOMIC DNA]</scope>
    <source>
        <strain evidence="2">KCTC 13528</strain>
    </source>
</reference>
<evidence type="ECO:0000313" key="2">
    <source>
        <dbReference type="Proteomes" id="UP001597561"/>
    </source>
</evidence>
<gene>
    <name evidence="1" type="ORF">ACFS5P_11120</name>
</gene>
<dbReference type="Proteomes" id="UP001597561">
    <property type="component" value="Unassembled WGS sequence"/>
</dbReference>
<keyword evidence="2" id="KW-1185">Reference proteome</keyword>
<protein>
    <submittedName>
        <fullName evidence="1">DUF6075 family protein</fullName>
    </submittedName>
</protein>
<name>A0ABW5ZHW0_9BACL</name>